<evidence type="ECO:0000313" key="3">
    <source>
        <dbReference type="Proteomes" id="UP001633002"/>
    </source>
</evidence>
<protein>
    <submittedName>
        <fullName evidence="2">Uncharacterized protein</fullName>
    </submittedName>
</protein>
<dbReference type="EMBL" id="JBJQOH010000006">
    <property type="protein sequence ID" value="KAL3682068.1"/>
    <property type="molecule type" value="Genomic_DNA"/>
</dbReference>
<proteinExistence type="predicted"/>
<evidence type="ECO:0000313" key="2">
    <source>
        <dbReference type="EMBL" id="KAL3682068.1"/>
    </source>
</evidence>
<comment type="caution">
    <text evidence="2">The sequence shown here is derived from an EMBL/GenBank/DDBJ whole genome shotgun (WGS) entry which is preliminary data.</text>
</comment>
<feature type="compositionally biased region" description="Polar residues" evidence="1">
    <location>
        <begin position="71"/>
        <end position="92"/>
    </location>
</feature>
<dbReference type="Proteomes" id="UP001633002">
    <property type="component" value="Unassembled WGS sequence"/>
</dbReference>
<evidence type="ECO:0000256" key="1">
    <source>
        <dbReference type="SAM" id="MobiDB-lite"/>
    </source>
</evidence>
<feature type="compositionally biased region" description="Low complexity" evidence="1">
    <location>
        <begin position="46"/>
        <end position="60"/>
    </location>
</feature>
<organism evidence="2 3">
    <name type="scientific">Riccia sorocarpa</name>
    <dbReference type="NCBI Taxonomy" id="122646"/>
    <lineage>
        <taxon>Eukaryota</taxon>
        <taxon>Viridiplantae</taxon>
        <taxon>Streptophyta</taxon>
        <taxon>Embryophyta</taxon>
        <taxon>Marchantiophyta</taxon>
        <taxon>Marchantiopsida</taxon>
        <taxon>Marchantiidae</taxon>
        <taxon>Marchantiales</taxon>
        <taxon>Ricciaceae</taxon>
        <taxon>Riccia</taxon>
    </lineage>
</organism>
<accession>A0ABD3GS65</accession>
<dbReference type="AlphaFoldDB" id="A0ABD3GS65"/>
<reference evidence="2 3" key="1">
    <citation type="submission" date="2024-09" db="EMBL/GenBank/DDBJ databases">
        <title>Chromosome-scale assembly of Riccia sorocarpa.</title>
        <authorList>
            <person name="Paukszto L."/>
        </authorList>
    </citation>
    <scope>NUCLEOTIDE SEQUENCE [LARGE SCALE GENOMIC DNA]</scope>
    <source>
        <strain evidence="2">LP-2024</strain>
        <tissue evidence="2">Aerial parts of the thallus</tissue>
    </source>
</reference>
<sequence>MLYIFANWITTVWRDRNSHQFSNMRTVSPLPAIIKKALEETQSMEQNISFSSPSQSSQRIRNIHRNLDMGNRSTTQKSGNMSGPSTPVSLESSGDAGETGEKSPVDRVSEHHLNEETRTHDVGEGRSYEKEEKRALVPRNRQDQG</sequence>
<name>A0ABD3GS65_9MARC</name>
<feature type="region of interest" description="Disordered" evidence="1">
    <location>
        <begin position="44"/>
        <end position="145"/>
    </location>
</feature>
<gene>
    <name evidence="2" type="ORF">R1sor_000090</name>
</gene>
<keyword evidence="3" id="KW-1185">Reference proteome</keyword>
<feature type="compositionally biased region" description="Basic and acidic residues" evidence="1">
    <location>
        <begin position="99"/>
        <end position="145"/>
    </location>
</feature>